<feature type="compositionally biased region" description="Polar residues" evidence="1">
    <location>
        <begin position="8"/>
        <end position="21"/>
    </location>
</feature>
<organism evidence="2 3">
    <name type="scientific">Neurospora hispaniola</name>
    <dbReference type="NCBI Taxonomy" id="588809"/>
    <lineage>
        <taxon>Eukaryota</taxon>
        <taxon>Fungi</taxon>
        <taxon>Dikarya</taxon>
        <taxon>Ascomycota</taxon>
        <taxon>Pezizomycotina</taxon>
        <taxon>Sordariomycetes</taxon>
        <taxon>Sordariomycetidae</taxon>
        <taxon>Sordariales</taxon>
        <taxon>Sordariaceae</taxon>
        <taxon>Neurospora</taxon>
    </lineage>
</organism>
<protein>
    <submittedName>
        <fullName evidence="2">Uncharacterized protein</fullName>
    </submittedName>
</protein>
<reference evidence="2 3" key="1">
    <citation type="journal article" date="2023" name="Mol. Phylogenet. Evol.">
        <title>Genome-scale phylogeny and comparative genomics of the fungal order Sordariales.</title>
        <authorList>
            <person name="Hensen N."/>
            <person name="Bonometti L."/>
            <person name="Westerberg I."/>
            <person name="Brannstrom I.O."/>
            <person name="Guillou S."/>
            <person name="Cros-Aarteil S."/>
            <person name="Calhoun S."/>
            <person name="Haridas S."/>
            <person name="Kuo A."/>
            <person name="Mondo S."/>
            <person name="Pangilinan J."/>
            <person name="Riley R."/>
            <person name="LaButti K."/>
            <person name="Andreopoulos B."/>
            <person name="Lipzen A."/>
            <person name="Chen C."/>
            <person name="Yan M."/>
            <person name="Daum C."/>
            <person name="Ng V."/>
            <person name="Clum A."/>
            <person name="Steindorff A."/>
            <person name="Ohm R.A."/>
            <person name="Martin F."/>
            <person name="Silar P."/>
            <person name="Natvig D.O."/>
            <person name="Lalanne C."/>
            <person name="Gautier V."/>
            <person name="Ament-Velasquez S.L."/>
            <person name="Kruys A."/>
            <person name="Hutchinson M.I."/>
            <person name="Powell A.J."/>
            <person name="Barry K."/>
            <person name="Miller A.N."/>
            <person name="Grigoriev I.V."/>
            <person name="Debuchy R."/>
            <person name="Gladieux P."/>
            <person name="Hiltunen Thoren M."/>
            <person name="Johannesson H."/>
        </authorList>
    </citation>
    <scope>NUCLEOTIDE SEQUENCE [LARGE SCALE GENOMIC DNA]</scope>
    <source>
        <strain evidence="2 3">FGSC 10403</strain>
    </source>
</reference>
<dbReference type="RefSeq" id="XP_062690874.1">
    <property type="nucleotide sequence ID" value="XM_062833274.1"/>
</dbReference>
<dbReference type="Proteomes" id="UP001285908">
    <property type="component" value="Unassembled WGS sequence"/>
</dbReference>
<comment type="caution">
    <text evidence="2">The sequence shown here is derived from an EMBL/GenBank/DDBJ whole genome shotgun (WGS) entry which is preliminary data.</text>
</comment>
<feature type="region of interest" description="Disordered" evidence="1">
    <location>
        <begin position="1"/>
        <end position="32"/>
    </location>
</feature>
<accession>A0AAJ0MPE1</accession>
<proteinExistence type="predicted"/>
<dbReference type="GeneID" id="87870896"/>
<sequence length="272" mass="30417">MLYRSVDHFQSQLNPARSPSAQEFRKSASTERPSFPKAREVVSHTPFVMFIFTSPCDPRSKTFVLFARMHRWCCAPSPFLHPLSTAVSIWKRTYLVSATTFTTSADELSVNEPCILENFSSLTRSALPSGSLDTLFLSSHVSSCLLQCIFPLHQTSGSTRTVLLFHCRDLILLAFSPICQRASSVLILSSRPQKRSISTNLPMPSVINNEMATHDDESSLSFSTESSIGMFSPSYTVDLYMVQLSLPTTRRRTGSGFDVCLVKEKNKRKQSP</sequence>
<evidence type="ECO:0000313" key="3">
    <source>
        <dbReference type="Proteomes" id="UP001285908"/>
    </source>
</evidence>
<evidence type="ECO:0000313" key="2">
    <source>
        <dbReference type="EMBL" id="KAK3489167.1"/>
    </source>
</evidence>
<keyword evidence="3" id="KW-1185">Reference proteome</keyword>
<dbReference type="EMBL" id="JAULSX010000006">
    <property type="protein sequence ID" value="KAK3489167.1"/>
    <property type="molecule type" value="Genomic_DNA"/>
</dbReference>
<evidence type="ECO:0000256" key="1">
    <source>
        <dbReference type="SAM" id="MobiDB-lite"/>
    </source>
</evidence>
<gene>
    <name evidence="2" type="ORF">B0T23DRAFT_194745</name>
</gene>
<dbReference type="AlphaFoldDB" id="A0AAJ0MPE1"/>
<name>A0AAJ0MPE1_9PEZI</name>